<gene>
    <name evidence="2" type="ORF">PFICI_01267</name>
</gene>
<sequence>MRYHVSVIALLGALASRSAADTLDDPSSPYRTCSPRVATADTPFLVKGINYTRYYDDLGGGYSYPDSRWNSVAVWLAIVSNRVCPDDETGCNVSGPVCKLIDCMPLSQDASRAINGGRTIVTDYVLTVPGGAGPDGAYYDLASSLYDRHDGSKDLTKSSWRTINYADNSSGLQYDNGWRGFNMTGMQLPEGTNKDGFYPYEVSDSNVWPGWDLHDVPCQSFVCARKCINDAWSGTAVDFDAAEACINQCEGVDDVVNYCTDVGGEALDIVPEDLGFDSQRELDAYVPDGCVVYASEAFPAQYASYSASVASASSAALASSTSASAAGATASSGAISGRREAAQAGVVLGVVPLVVKVIFAV</sequence>
<reference evidence="3" key="1">
    <citation type="journal article" date="2015" name="BMC Genomics">
        <title>Genomic and transcriptomic analysis of the endophytic fungus Pestalotiopsis fici reveals its lifestyle and high potential for synthesis of natural products.</title>
        <authorList>
            <person name="Wang X."/>
            <person name="Zhang X."/>
            <person name="Liu L."/>
            <person name="Xiang M."/>
            <person name="Wang W."/>
            <person name="Sun X."/>
            <person name="Che Y."/>
            <person name="Guo L."/>
            <person name="Liu G."/>
            <person name="Guo L."/>
            <person name="Wang C."/>
            <person name="Yin W.B."/>
            <person name="Stadler M."/>
            <person name="Zhang X."/>
            <person name="Liu X."/>
        </authorList>
    </citation>
    <scope>NUCLEOTIDE SEQUENCE [LARGE SCALE GENOMIC DNA]</scope>
    <source>
        <strain evidence="3">W106-1 / CGMCC3.15140</strain>
    </source>
</reference>
<dbReference type="AlphaFoldDB" id="W3XN73"/>
<keyword evidence="1" id="KW-0732">Signal</keyword>
<feature type="signal peptide" evidence="1">
    <location>
        <begin position="1"/>
        <end position="20"/>
    </location>
</feature>
<evidence type="ECO:0000313" key="3">
    <source>
        <dbReference type="Proteomes" id="UP000030651"/>
    </source>
</evidence>
<dbReference type="Proteomes" id="UP000030651">
    <property type="component" value="Unassembled WGS sequence"/>
</dbReference>
<dbReference type="GeneID" id="19266280"/>
<dbReference type="EMBL" id="KI912109">
    <property type="protein sequence ID" value="ETS87439.1"/>
    <property type="molecule type" value="Genomic_DNA"/>
</dbReference>
<evidence type="ECO:0000313" key="2">
    <source>
        <dbReference type="EMBL" id="ETS87439.1"/>
    </source>
</evidence>
<feature type="chain" id="PRO_5004834822" evidence="1">
    <location>
        <begin position="21"/>
        <end position="361"/>
    </location>
</feature>
<dbReference type="InParanoid" id="W3XN73"/>
<name>W3XN73_PESFW</name>
<dbReference type="KEGG" id="pfy:PFICI_01267"/>
<proteinExistence type="predicted"/>
<accession>W3XN73</accession>
<dbReference type="OrthoDB" id="5076485at2759"/>
<dbReference type="RefSeq" id="XP_007828039.1">
    <property type="nucleotide sequence ID" value="XM_007829848.1"/>
</dbReference>
<evidence type="ECO:0000256" key="1">
    <source>
        <dbReference type="SAM" id="SignalP"/>
    </source>
</evidence>
<organism evidence="2 3">
    <name type="scientific">Pestalotiopsis fici (strain W106-1 / CGMCC3.15140)</name>
    <dbReference type="NCBI Taxonomy" id="1229662"/>
    <lineage>
        <taxon>Eukaryota</taxon>
        <taxon>Fungi</taxon>
        <taxon>Dikarya</taxon>
        <taxon>Ascomycota</taxon>
        <taxon>Pezizomycotina</taxon>
        <taxon>Sordariomycetes</taxon>
        <taxon>Xylariomycetidae</taxon>
        <taxon>Amphisphaeriales</taxon>
        <taxon>Sporocadaceae</taxon>
        <taxon>Pestalotiopsis</taxon>
    </lineage>
</organism>
<keyword evidence="3" id="KW-1185">Reference proteome</keyword>
<dbReference type="HOGENOM" id="CLU_767480_0_0_1"/>
<protein>
    <submittedName>
        <fullName evidence="2">Uncharacterized protein</fullName>
    </submittedName>
</protein>